<keyword evidence="4" id="KW-1185">Reference proteome</keyword>
<proteinExistence type="predicted"/>
<dbReference type="SUPFAM" id="SSF82171">
    <property type="entry name" value="DPP6 N-terminal domain-like"/>
    <property type="match status" value="1"/>
</dbReference>
<organism evidence="3 4">
    <name type="scientific">Gryllotalpicola reticulitermitis</name>
    <dbReference type="NCBI Taxonomy" id="1184153"/>
    <lineage>
        <taxon>Bacteria</taxon>
        <taxon>Bacillati</taxon>
        <taxon>Actinomycetota</taxon>
        <taxon>Actinomycetes</taxon>
        <taxon>Micrococcales</taxon>
        <taxon>Microbacteriaceae</taxon>
        <taxon>Gryllotalpicola</taxon>
    </lineage>
</organism>
<evidence type="ECO:0000313" key="3">
    <source>
        <dbReference type="EMBL" id="MFC4242545.1"/>
    </source>
</evidence>
<gene>
    <name evidence="3" type="ORF">ACFOYW_04095</name>
</gene>
<evidence type="ECO:0000256" key="2">
    <source>
        <dbReference type="SAM" id="Phobius"/>
    </source>
</evidence>
<dbReference type="EMBL" id="JBHSCN010000003">
    <property type="protein sequence ID" value="MFC4242545.1"/>
    <property type="molecule type" value="Genomic_DNA"/>
</dbReference>
<evidence type="ECO:0008006" key="5">
    <source>
        <dbReference type="Google" id="ProtNLM"/>
    </source>
</evidence>
<evidence type="ECO:0000256" key="1">
    <source>
        <dbReference type="SAM" id="MobiDB-lite"/>
    </source>
</evidence>
<protein>
    <recommendedName>
        <fullName evidence="5">WD40-like Beta Propeller Repeat</fullName>
    </recommendedName>
</protein>
<sequence length="393" mass="40612">MSTEAPARVSPAGAPVEHDATPPGRARGRRRFTIVLASVLAVLLAATIAFAVTNVRQANASSGALLTLVSGSTKTPARPDRIVRTQLGSNRPAKTVYSAKWIGEFARLGNRLLVISDQGDGVRLRVVDAAGKSVALPGPANAGYGDLRVSPDGKRFGYLAMTRPAQGDSSDRYVLYLASASNLKPVQVGMRSGTPILWSLWTFLSGTDKIAAMDSSGITYIIDPAAKTAPMPYGQLGQLIGAVPGRAILVSQPALSPSTTTLKLILTDLGTGAKTTVAESNRLALTPGEALGPLTILGPSERVQVVYASTSVDGHTTTAPRAELIDGTSVRTLLKPGAGTQLTTACASPNGHDVAFVLLGTRANAAPTTVVIDARTGARVSTLAGDKPDWCAS</sequence>
<feature type="region of interest" description="Disordered" evidence="1">
    <location>
        <begin position="1"/>
        <end position="25"/>
    </location>
</feature>
<keyword evidence="2" id="KW-0472">Membrane</keyword>
<feature type="transmembrane region" description="Helical" evidence="2">
    <location>
        <begin position="32"/>
        <end position="52"/>
    </location>
</feature>
<comment type="caution">
    <text evidence="3">The sequence shown here is derived from an EMBL/GenBank/DDBJ whole genome shotgun (WGS) entry which is preliminary data.</text>
</comment>
<reference evidence="4" key="1">
    <citation type="journal article" date="2019" name="Int. J. Syst. Evol. Microbiol.">
        <title>The Global Catalogue of Microorganisms (GCM) 10K type strain sequencing project: providing services to taxonomists for standard genome sequencing and annotation.</title>
        <authorList>
            <consortium name="The Broad Institute Genomics Platform"/>
            <consortium name="The Broad Institute Genome Sequencing Center for Infectious Disease"/>
            <person name="Wu L."/>
            <person name="Ma J."/>
        </authorList>
    </citation>
    <scope>NUCLEOTIDE SEQUENCE [LARGE SCALE GENOMIC DNA]</scope>
    <source>
        <strain evidence="4">CGMCC 1.10363</strain>
    </source>
</reference>
<keyword evidence="2" id="KW-1133">Transmembrane helix</keyword>
<accession>A0ABV8Q2E9</accession>
<keyword evidence="2" id="KW-0812">Transmembrane</keyword>
<evidence type="ECO:0000313" key="4">
    <source>
        <dbReference type="Proteomes" id="UP001595900"/>
    </source>
</evidence>
<dbReference type="RefSeq" id="WP_390227409.1">
    <property type="nucleotide sequence ID" value="NZ_JBHSCN010000003.1"/>
</dbReference>
<name>A0ABV8Q2E9_9MICO</name>
<dbReference type="Proteomes" id="UP001595900">
    <property type="component" value="Unassembled WGS sequence"/>
</dbReference>